<evidence type="ECO:0000256" key="10">
    <source>
        <dbReference type="ARBA" id="ARBA00023136"/>
    </source>
</evidence>
<comment type="caution">
    <text evidence="13">The sequence shown here is derived from an EMBL/GenBank/DDBJ whole genome shotgun (WGS) entry which is preliminary data.</text>
</comment>
<dbReference type="InterPro" id="IPR050665">
    <property type="entry name" value="Cytochrome_P450_Monooxygen"/>
</dbReference>
<sequence length="661" mass="75941">MVEVWWSLLGAAVPVFIAGQAFRIKARNAEEQRIKNARGREKNADDIFVCERVCTSKRMLKKVGAFSKDPIPDTCVTVCGVSELDACADACARTVCVNQHQVPNWNDVCLRRCQSECLKLSTSRSFRDLIRRLRYESLYHGTIDAKFWPTISNIVFTLLLIWGVKFVNWVWIEPKKMEKFFRKQGLKGNSYRLLFGDAHEISDMYKEAYSKTLGPYDDIVPRVMPFINKTIEKYGKNSFAWIGPKPRLILSEAELMKTVLNKHRNYQKSFKASNKIIRLAIGGLVYYEGDEWSKSRMKLNPAFHVDKLKQKIPAIQACCEDILNQWKNKILKDGSNIVDVLDYLEDYSGSVVTQTLFSTPFTPEMRRNFHYLRDLTIMTDTASKPFNIPGFWYFPTERKRKAVAMEKEVRNSLTSMINERLNARIAGGQDGQDLLDLFLDELYERTIKSNRVKARIIEDAVAQCKLFYFAGYDTTSNLLVWTLITLASHQNWQTRAREEVFQVLGNSNELTHDSLNQLKIVSMILYEVLRLYPPVMELSRVVEEETELGGYHIPKGILLQLPIAKLHRSTEIWGEDALEFKPDRFAEGVLKASNGHAAFMPFSWGPRICIGQNFALMEGKIFLAQLLRTFSFELSPTYKHAPYAAFTVQAQYGAPLVLNKL</sequence>
<dbReference type="EMBL" id="JAYDYQ010002534">
    <property type="protein sequence ID" value="KAK4482834.1"/>
    <property type="molecule type" value="Genomic_DNA"/>
</dbReference>
<evidence type="ECO:0000256" key="8">
    <source>
        <dbReference type="ARBA" id="ARBA00023004"/>
    </source>
</evidence>
<dbReference type="InterPro" id="IPR002401">
    <property type="entry name" value="Cyt_P450_E_grp-I"/>
</dbReference>
<dbReference type="PANTHER" id="PTHR24282:SF273">
    <property type="entry name" value="CYTOCHROME P450 CYP72A219-LIKE"/>
    <property type="match status" value="1"/>
</dbReference>
<dbReference type="InterPro" id="IPR036396">
    <property type="entry name" value="Cyt_P450_sf"/>
</dbReference>
<organism evidence="13 14">
    <name type="scientific">Penstemon davidsonii</name>
    <dbReference type="NCBI Taxonomy" id="160366"/>
    <lineage>
        <taxon>Eukaryota</taxon>
        <taxon>Viridiplantae</taxon>
        <taxon>Streptophyta</taxon>
        <taxon>Embryophyta</taxon>
        <taxon>Tracheophyta</taxon>
        <taxon>Spermatophyta</taxon>
        <taxon>Magnoliopsida</taxon>
        <taxon>eudicotyledons</taxon>
        <taxon>Gunneridae</taxon>
        <taxon>Pentapetalae</taxon>
        <taxon>asterids</taxon>
        <taxon>lamiids</taxon>
        <taxon>Lamiales</taxon>
        <taxon>Plantaginaceae</taxon>
        <taxon>Cheloneae</taxon>
        <taxon>Penstemon</taxon>
    </lineage>
</organism>
<comment type="similarity">
    <text evidence="2 11">Belongs to the cytochrome P450 family.</text>
</comment>
<proteinExistence type="inferred from homology"/>
<name>A0ABR0D1G1_9LAMI</name>
<dbReference type="Gene3D" id="1.10.630.10">
    <property type="entry name" value="Cytochrome P450"/>
    <property type="match status" value="1"/>
</dbReference>
<dbReference type="InterPro" id="IPR001128">
    <property type="entry name" value="Cyt_P450"/>
</dbReference>
<dbReference type="PRINTS" id="PR00385">
    <property type="entry name" value="P450"/>
</dbReference>
<evidence type="ECO:0000256" key="2">
    <source>
        <dbReference type="ARBA" id="ARBA00010617"/>
    </source>
</evidence>
<dbReference type="PRINTS" id="PR00463">
    <property type="entry name" value="EP450I"/>
</dbReference>
<comment type="subcellular location">
    <subcellularLocation>
        <location evidence="1">Membrane</location>
        <topology evidence="1">Single-pass membrane protein</topology>
    </subcellularLocation>
</comment>
<keyword evidence="8 11" id="KW-0408">Iron</keyword>
<evidence type="ECO:0000256" key="1">
    <source>
        <dbReference type="ARBA" id="ARBA00004167"/>
    </source>
</evidence>
<evidence type="ECO:0000256" key="5">
    <source>
        <dbReference type="ARBA" id="ARBA00022723"/>
    </source>
</evidence>
<keyword evidence="5 11" id="KW-0479">Metal-binding</keyword>
<dbReference type="Pfam" id="PF00067">
    <property type="entry name" value="p450"/>
    <property type="match status" value="1"/>
</dbReference>
<evidence type="ECO:0000256" key="6">
    <source>
        <dbReference type="ARBA" id="ARBA00022989"/>
    </source>
</evidence>
<keyword evidence="14" id="KW-1185">Reference proteome</keyword>
<accession>A0ABR0D1G1</accession>
<evidence type="ECO:0000256" key="11">
    <source>
        <dbReference type="RuleBase" id="RU000461"/>
    </source>
</evidence>
<evidence type="ECO:0000256" key="12">
    <source>
        <dbReference type="SAM" id="Phobius"/>
    </source>
</evidence>
<reference evidence="13 14" key="1">
    <citation type="journal article" date="2023" name="bioRxiv">
        <title>Genome report: Whole genome sequence and annotation of Penstemon davidsonii.</title>
        <authorList>
            <person name="Ostevik K.L."/>
            <person name="Alabady M."/>
            <person name="Zhang M."/>
            <person name="Rausher M.D."/>
        </authorList>
    </citation>
    <scope>NUCLEOTIDE SEQUENCE [LARGE SCALE GENOMIC DNA]</scope>
    <source>
        <strain evidence="13">DNT005</strain>
        <tissue evidence="13">Whole leaf</tissue>
    </source>
</reference>
<evidence type="ECO:0000256" key="3">
    <source>
        <dbReference type="ARBA" id="ARBA00022617"/>
    </source>
</evidence>
<dbReference type="PANTHER" id="PTHR24282">
    <property type="entry name" value="CYTOCHROME P450 FAMILY MEMBER"/>
    <property type="match status" value="1"/>
</dbReference>
<evidence type="ECO:0008006" key="15">
    <source>
        <dbReference type="Google" id="ProtNLM"/>
    </source>
</evidence>
<dbReference type="InterPro" id="IPR017972">
    <property type="entry name" value="Cyt_P450_CS"/>
</dbReference>
<keyword evidence="6 12" id="KW-1133">Transmembrane helix</keyword>
<feature type="transmembrane region" description="Helical" evidence="12">
    <location>
        <begin position="6"/>
        <end position="24"/>
    </location>
</feature>
<evidence type="ECO:0000256" key="7">
    <source>
        <dbReference type="ARBA" id="ARBA00023002"/>
    </source>
</evidence>
<keyword evidence="7 11" id="KW-0560">Oxidoreductase</keyword>
<dbReference type="PROSITE" id="PS00086">
    <property type="entry name" value="CYTOCHROME_P450"/>
    <property type="match status" value="1"/>
</dbReference>
<keyword evidence="4 12" id="KW-0812">Transmembrane</keyword>
<evidence type="ECO:0000256" key="9">
    <source>
        <dbReference type="ARBA" id="ARBA00023033"/>
    </source>
</evidence>
<dbReference type="SUPFAM" id="SSF48264">
    <property type="entry name" value="Cytochrome P450"/>
    <property type="match status" value="1"/>
</dbReference>
<keyword evidence="10 12" id="KW-0472">Membrane</keyword>
<gene>
    <name evidence="13" type="ORF">RD792_010006</name>
</gene>
<keyword evidence="9 11" id="KW-0503">Monooxygenase</keyword>
<evidence type="ECO:0000313" key="14">
    <source>
        <dbReference type="Proteomes" id="UP001291926"/>
    </source>
</evidence>
<protein>
    <recommendedName>
        <fullName evidence="15">Cytochrome P450</fullName>
    </recommendedName>
</protein>
<feature type="transmembrane region" description="Helical" evidence="12">
    <location>
        <begin position="154"/>
        <end position="172"/>
    </location>
</feature>
<evidence type="ECO:0000313" key="13">
    <source>
        <dbReference type="EMBL" id="KAK4482834.1"/>
    </source>
</evidence>
<evidence type="ECO:0000256" key="4">
    <source>
        <dbReference type="ARBA" id="ARBA00022692"/>
    </source>
</evidence>
<dbReference type="Proteomes" id="UP001291926">
    <property type="component" value="Unassembled WGS sequence"/>
</dbReference>
<keyword evidence="3 11" id="KW-0349">Heme</keyword>